<reference evidence="6" key="1">
    <citation type="submission" date="2021-01" db="EMBL/GenBank/DDBJ databases">
        <authorList>
            <person name="Corre E."/>
            <person name="Pelletier E."/>
            <person name="Niang G."/>
            <person name="Scheremetjew M."/>
            <person name="Finn R."/>
            <person name="Kale V."/>
            <person name="Holt S."/>
            <person name="Cochrane G."/>
            <person name="Meng A."/>
            <person name="Brown T."/>
            <person name="Cohen L."/>
        </authorList>
    </citation>
    <scope>NUCLEOTIDE SEQUENCE</scope>
    <source>
        <strain evidence="6">Ras09</strain>
    </source>
</reference>
<dbReference type="SUPFAM" id="SSF52080">
    <property type="entry name" value="Ribosomal proteins L15p and L18e"/>
    <property type="match status" value="1"/>
</dbReference>
<keyword evidence="3" id="KW-0687">Ribonucleoprotein</keyword>
<evidence type="ECO:0000256" key="1">
    <source>
        <dbReference type="ARBA" id="ARBA00006815"/>
    </source>
</evidence>
<feature type="domain" description="Large ribosomal subunit protein uL15/eL18" evidence="5">
    <location>
        <begin position="2"/>
        <end position="175"/>
    </location>
</feature>
<dbReference type="EMBL" id="HBIA01000012">
    <property type="protein sequence ID" value="CAE0228221.1"/>
    <property type="molecule type" value="Transcribed_RNA"/>
</dbReference>
<keyword evidence="2" id="KW-0689">Ribosomal protein</keyword>
<dbReference type="GO" id="GO:0006412">
    <property type="term" value="P:translation"/>
    <property type="evidence" value="ECO:0007669"/>
    <property type="project" value="InterPro"/>
</dbReference>
<dbReference type="AlphaFoldDB" id="A0A7S3CHH6"/>
<protein>
    <recommendedName>
        <fullName evidence="5">Large ribosomal subunit protein uL15/eL18 domain-containing protein</fullName>
    </recommendedName>
</protein>
<dbReference type="InterPro" id="IPR036227">
    <property type="entry name" value="Ribosomal_uL15/eL18_sf"/>
</dbReference>
<evidence type="ECO:0000256" key="4">
    <source>
        <dbReference type="SAM" id="MobiDB-lite"/>
    </source>
</evidence>
<evidence type="ECO:0000259" key="5">
    <source>
        <dbReference type="Pfam" id="PF17135"/>
    </source>
</evidence>
<sequence>MGIDLVKRGRIKGSNKKNTRSTNLYIHLLIKLFRFLSRRTDSAFTKTVLRRLVSSRVNRPPISLTSLVKNLKGQDKTAVIVGTVTDDIRLLEVPKLTVAALRFTETARARILKAGGKCLTLDQLVMAAPTGTNTLLLRATKDREAKKHFGPAPGVPGSHTKPFIRAKGHNFEKGKK</sequence>
<dbReference type="InterPro" id="IPR021131">
    <property type="entry name" value="Ribosomal_uL15/eL18"/>
</dbReference>
<dbReference type="GO" id="GO:0003735">
    <property type="term" value="F:structural constituent of ribosome"/>
    <property type="evidence" value="ECO:0007669"/>
    <property type="project" value="InterPro"/>
</dbReference>
<evidence type="ECO:0000256" key="2">
    <source>
        <dbReference type="ARBA" id="ARBA00022980"/>
    </source>
</evidence>
<evidence type="ECO:0000313" key="6">
    <source>
        <dbReference type="EMBL" id="CAE0228221.1"/>
    </source>
</evidence>
<organism evidence="6">
    <name type="scientific">Strombidium rassoulzadegani</name>
    <dbReference type="NCBI Taxonomy" id="1082188"/>
    <lineage>
        <taxon>Eukaryota</taxon>
        <taxon>Sar</taxon>
        <taxon>Alveolata</taxon>
        <taxon>Ciliophora</taxon>
        <taxon>Intramacronucleata</taxon>
        <taxon>Spirotrichea</taxon>
        <taxon>Oligotrichia</taxon>
        <taxon>Strombidiidae</taxon>
        <taxon>Strombidium</taxon>
    </lineage>
</organism>
<dbReference type="GO" id="GO:0022625">
    <property type="term" value="C:cytosolic large ribosomal subunit"/>
    <property type="evidence" value="ECO:0007669"/>
    <property type="project" value="TreeGrafter"/>
</dbReference>
<accession>A0A7S3CHH6</accession>
<evidence type="ECO:0000256" key="3">
    <source>
        <dbReference type="ARBA" id="ARBA00023274"/>
    </source>
</evidence>
<dbReference type="PANTHER" id="PTHR10934:SF2">
    <property type="entry name" value="LARGE RIBOSOMAL SUBUNIT PROTEIN EL18"/>
    <property type="match status" value="1"/>
</dbReference>
<feature type="region of interest" description="Disordered" evidence="4">
    <location>
        <begin position="148"/>
        <end position="176"/>
    </location>
</feature>
<comment type="similarity">
    <text evidence="1">Belongs to the eukaryotic ribosomal protein eL18 family.</text>
</comment>
<gene>
    <name evidence="6" type="ORF">SRAS04492_LOCUS4</name>
</gene>
<dbReference type="Pfam" id="PF17135">
    <property type="entry name" value="Ribosomal_L18"/>
    <property type="match status" value="1"/>
</dbReference>
<dbReference type="GO" id="GO:0003723">
    <property type="term" value="F:RNA binding"/>
    <property type="evidence" value="ECO:0007669"/>
    <property type="project" value="TreeGrafter"/>
</dbReference>
<proteinExistence type="inferred from homology"/>
<dbReference type="Gene3D" id="3.100.10.10">
    <property type="match status" value="1"/>
</dbReference>
<name>A0A7S3CHH6_9SPIT</name>
<dbReference type="FunFam" id="3.100.10.10:FF:000001">
    <property type="entry name" value="60S ribosomal protein L18"/>
    <property type="match status" value="1"/>
</dbReference>
<dbReference type="PANTHER" id="PTHR10934">
    <property type="entry name" value="60S RIBOSOMAL PROTEIN L18"/>
    <property type="match status" value="1"/>
</dbReference>
<dbReference type="InterPro" id="IPR000039">
    <property type="entry name" value="Ribosomal_eL18"/>
</dbReference>